<accession>A0ABU2JDS9</accession>
<name>A0ABU2JDS9_9ACTN</name>
<dbReference type="InterPro" id="IPR000073">
    <property type="entry name" value="AB_hydrolase_1"/>
</dbReference>
<gene>
    <name evidence="3" type="ORF">RM423_17305</name>
</gene>
<keyword evidence="3" id="KW-0378">Hydrolase</keyword>
<organism evidence="3 4">
    <name type="scientific">Jatrophihabitans lederbergiae</name>
    <dbReference type="NCBI Taxonomy" id="3075547"/>
    <lineage>
        <taxon>Bacteria</taxon>
        <taxon>Bacillati</taxon>
        <taxon>Actinomycetota</taxon>
        <taxon>Actinomycetes</taxon>
        <taxon>Jatrophihabitantales</taxon>
        <taxon>Jatrophihabitantaceae</taxon>
        <taxon>Jatrophihabitans</taxon>
    </lineage>
</organism>
<dbReference type="Pfam" id="PF00561">
    <property type="entry name" value="Abhydrolase_1"/>
    <property type="match status" value="1"/>
</dbReference>
<dbReference type="Gene3D" id="3.40.50.1820">
    <property type="entry name" value="alpha/beta hydrolase"/>
    <property type="match status" value="1"/>
</dbReference>
<feature type="compositionally biased region" description="Basic residues" evidence="1">
    <location>
        <begin position="134"/>
        <end position="144"/>
    </location>
</feature>
<evidence type="ECO:0000313" key="4">
    <source>
        <dbReference type="Proteomes" id="UP001183176"/>
    </source>
</evidence>
<dbReference type="Proteomes" id="UP001183176">
    <property type="component" value="Unassembled WGS sequence"/>
</dbReference>
<dbReference type="GO" id="GO:0016787">
    <property type="term" value="F:hydrolase activity"/>
    <property type="evidence" value="ECO:0007669"/>
    <property type="project" value="UniProtKB-KW"/>
</dbReference>
<keyword evidence="4" id="KW-1185">Reference proteome</keyword>
<evidence type="ECO:0000256" key="1">
    <source>
        <dbReference type="SAM" id="MobiDB-lite"/>
    </source>
</evidence>
<protein>
    <submittedName>
        <fullName evidence="3">Alpha/beta hydrolase</fullName>
    </submittedName>
</protein>
<evidence type="ECO:0000313" key="3">
    <source>
        <dbReference type="EMBL" id="MDT0263147.1"/>
    </source>
</evidence>
<reference evidence="4" key="1">
    <citation type="submission" date="2023-07" db="EMBL/GenBank/DDBJ databases">
        <title>30 novel species of actinomycetes from the DSMZ collection.</title>
        <authorList>
            <person name="Nouioui I."/>
        </authorList>
    </citation>
    <scope>NUCLEOTIDE SEQUENCE [LARGE SCALE GENOMIC DNA]</scope>
    <source>
        <strain evidence="4">DSM 44399</strain>
    </source>
</reference>
<feature type="region of interest" description="Disordered" evidence="1">
    <location>
        <begin position="126"/>
        <end position="151"/>
    </location>
</feature>
<comment type="caution">
    <text evidence="3">The sequence shown here is derived from an EMBL/GenBank/DDBJ whole genome shotgun (WGS) entry which is preliminary data.</text>
</comment>
<sequence length="166" mass="18349">MRDDVLGVLVALDLQDLVLVGHSMGGTVAYLVAQAQPGRIARLVVEDAPPPFPRERPVPARPAGELPFDWVVVPAIVDEVNDPSLRWWKHLPEITAPTLLVGGGPTSHVPQDLLVDVARAVPDCTLDPGDPLRRTRRPRVPARRFRGDRPQLARNRPRRLRACLSQ</sequence>
<proteinExistence type="predicted"/>
<dbReference type="SUPFAM" id="SSF53474">
    <property type="entry name" value="alpha/beta-Hydrolases"/>
    <property type="match status" value="1"/>
</dbReference>
<dbReference type="EMBL" id="JAVREH010000029">
    <property type="protein sequence ID" value="MDT0263147.1"/>
    <property type="molecule type" value="Genomic_DNA"/>
</dbReference>
<dbReference type="InterPro" id="IPR029058">
    <property type="entry name" value="AB_hydrolase_fold"/>
</dbReference>
<evidence type="ECO:0000259" key="2">
    <source>
        <dbReference type="Pfam" id="PF00561"/>
    </source>
</evidence>
<feature type="domain" description="AB hydrolase-1" evidence="2">
    <location>
        <begin position="2"/>
        <end position="53"/>
    </location>
</feature>